<dbReference type="RefSeq" id="WP_183122604.1">
    <property type="nucleotide sequence ID" value="NZ_JACJHR010000001.1"/>
</dbReference>
<dbReference type="InterPro" id="IPR046828">
    <property type="entry name" value="RepSA"/>
</dbReference>
<reference evidence="1 2" key="1">
    <citation type="submission" date="2020-08" db="EMBL/GenBank/DDBJ databases">
        <title>Amycolatopsis echigonensis JCM 21831.</title>
        <authorList>
            <person name="Tedsree N."/>
            <person name="Kuncharoen N."/>
            <person name="Likhitwitayawuid K."/>
            <person name="Tanasupawat S."/>
        </authorList>
    </citation>
    <scope>NUCLEOTIDE SEQUENCE [LARGE SCALE GENOMIC DNA]</scope>
    <source>
        <strain evidence="1 2">JCM 21831</strain>
    </source>
</reference>
<comment type="caution">
    <text evidence="1">The sequence shown here is derived from an EMBL/GenBank/DDBJ whole genome shotgun (WGS) entry which is preliminary data.</text>
</comment>
<name>A0A8E1T1C5_9PSEU</name>
<evidence type="ECO:0000313" key="2">
    <source>
        <dbReference type="Proteomes" id="UP000550260"/>
    </source>
</evidence>
<dbReference type="Proteomes" id="UP000550260">
    <property type="component" value="Unassembled WGS sequence"/>
</dbReference>
<dbReference type="Pfam" id="PF20199">
    <property type="entry name" value="RepSA"/>
    <property type="match status" value="1"/>
</dbReference>
<dbReference type="AlphaFoldDB" id="A0A8E1T1C5"/>
<organism evidence="1 2">
    <name type="scientific">Amycolatopsis echigonensis</name>
    <dbReference type="NCBI Taxonomy" id="2576905"/>
    <lineage>
        <taxon>Bacteria</taxon>
        <taxon>Bacillati</taxon>
        <taxon>Actinomycetota</taxon>
        <taxon>Actinomycetes</taxon>
        <taxon>Pseudonocardiales</taxon>
        <taxon>Pseudonocardiaceae</taxon>
        <taxon>Amycolatopsis</taxon>
    </lineage>
</organism>
<evidence type="ECO:0000313" key="1">
    <source>
        <dbReference type="EMBL" id="MBB2497626.1"/>
    </source>
</evidence>
<accession>A0A8E1T1C5</accession>
<protein>
    <submittedName>
        <fullName evidence="1">Replication initiator protein</fullName>
    </submittedName>
</protein>
<dbReference type="EMBL" id="JACJHR010000001">
    <property type="protein sequence ID" value="MBB2497626.1"/>
    <property type="molecule type" value="Genomic_DNA"/>
</dbReference>
<sequence length="529" mass="58962">MSTETRVERTRGALAADVVKATAEKHGVCVRPFTMEVADTDTGELRYVPVPCGSTVESVCLPCARKAKALRQAQCREGWHLAEEPVITRAEPTAAQTELMTYRADLVAAYRDAHADDAEALRTEIAAVDTDLRESGMIGRLPAVEAPVKRAVKRSTKRRQDAPNLPRRKVAKTTVGREFAGRFRPSMFVTLTCDTYGRVRSDGSPVNPATYDYRRAARDAVHFAALVDRWWQNLRRVVGFDVQYFATVEPQKRAAPHLHAALRGSIPHDVIRLVTEATYHQVWWPNHDQILYAGDRKPLWEPDMRAFVDPDSRAPLVSWDDAVEDVEEPAHVVRFGEQVHSKGILGGSEEAGRHIGYLTKYLTKSTGEVVDADTAAQRDHHDRLHAELAITPCSPRCAVWLLYGIQPKGATGKTTPGHCKGRAHRRSTLGLPGRRVLVSRKWSGKTLVDHKADRRAFVLQSLAAVGIEKPDVDRSHLVWRKVEPGDPQVPPRPHLVMRAIAERIAWRAEYDRALLAARPPETSATRLAA</sequence>
<proteinExistence type="predicted"/>
<gene>
    <name evidence="1" type="ORF">H5411_00540</name>
</gene>